<dbReference type="KEGG" id="aagg:ETAA8_56990"/>
<proteinExistence type="predicted"/>
<sequence length="569" mass="64207">MSSESKPTKRPWYRRIRLWQFSLRTLLLLMGVVSVACWYWLRPEQLEEKLASGELILRREYRQNGFETEPFLSGQYNVPTPNPQPAPKPKLANVGYWQLRSFAGDPVVSGQYRKGKQHGAWTSYYPNGRVATQGTMREGMRLGVWKTWSQSGKLLSEVKYEAAANLQPRFEVSRHPPVAAYRQSGLQVGLVYLVETKLPVSFLQGEARTWHDNGRRKTAGNYANNQKVGEWTTWNEQGKLIARGEYRRGIQEGIWEVLDPETNQLARVEFVRGLRKSQAEEQGRLLAKRLEQTTNRDKQLKCLELAAQFGPVALPLLEKFVDRDDPQVQFTAIMSCTSCAEDAAPWKEQLIKLAENSDPEFAAEVRWSMFQVFPDQRQSLLPVILHDIELAATTDWQAALEQVKSLYVAMPADRAETFALFLKIAADHEAEWFSDSWAHFVMAEFRPFVCCWGMAQPASTASAVRWPGDLTPHLKTALEQGDPNVRLAAVWVLHILIRDAAMQLPLAPGAQPPANPRFKIPEQLVPLVERARQDADPKVAERAAEVDAAVTFMRQGIGPGGWGGGGGVF</sequence>
<dbReference type="PANTHER" id="PTHR33706:SF1">
    <property type="entry name" value="TPR REPEAT PROTEIN"/>
    <property type="match status" value="1"/>
</dbReference>
<keyword evidence="1" id="KW-0812">Transmembrane</keyword>
<reference evidence="2 3" key="1">
    <citation type="submission" date="2019-02" db="EMBL/GenBank/DDBJ databases">
        <title>Deep-cultivation of Planctomycetes and their phenomic and genomic characterization uncovers novel biology.</title>
        <authorList>
            <person name="Wiegand S."/>
            <person name="Jogler M."/>
            <person name="Boedeker C."/>
            <person name="Pinto D."/>
            <person name="Vollmers J."/>
            <person name="Rivas-Marin E."/>
            <person name="Kohn T."/>
            <person name="Peeters S.H."/>
            <person name="Heuer A."/>
            <person name="Rast P."/>
            <person name="Oberbeckmann S."/>
            <person name="Bunk B."/>
            <person name="Jeske O."/>
            <person name="Meyerdierks A."/>
            <person name="Storesund J.E."/>
            <person name="Kallscheuer N."/>
            <person name="Luecker S."/>
            <person name="Lage O.M."/>
            <person name="Pohl T."/>
            <person name="Merkel B.J."/>
            <person name="Hornburger P."/>
            <person name="Mueller R.-W."/>
            <person name="Bruemmer F."/>
            <person name="Labrenz M."/>
            <person name="Spormann A.M."/>
            <person name="Op den Camp H."/>
            <person name="Overmann J."/>
            <person name="Amann R."/>
            <person name="Jetten M.S.M."/>
            <person name="Mascher T."/>
            <person name="Medema M.H."/>
            <person name="Devos D.P."/>
            <person name="Kaster A.-K."/>
            <person name="Ovreas L."/>
            <person name="Rohde M."/>
            <person name="Galperin M.Y."/>
            <person name="Jogler C."/>
        </authorList>
    </citation>
    <scope>NUCLEOTIDE SEQUENCE [LARGE SCALE GENOMIC DNA]</scope>
    <source>
        <strain evidence="2 3">ETA_A8</strain>
    </source>
</reference>
<dbReference type="EMBL" id="CP036274">
    <property type="protein sequence ID" value="QDU30553.1"/>
    <property type="molecule type" value="Genomic_DNA"/>
</dbReference>
<dbReference type="InterPro" id="IPR011652">
    <property type="entry name" value="MORN_2"/>
</dbReference>
<evidence type="ECO:0000256" key="1">
    <source>
        <dbReference type="SAM" id="Phobius"/>
    </source>
</evidence>
<dbReference type="InterPro" id="IPR011989">
    <property type="entry name" value="ARM-like"/>
</dbReference>
<dbReference type="PANTHER" id="PTHR33706">
    <property type="entry name" value="MORN VARIANT REPEAT PROTEIN"/>
    <property type="match status" value="1"/>
</dbReference>
<feature type="transmembrane region" description="Helical" evidence="1">
    <location>
        <begin position="21"/>
        <end position="41"/>
    </location>
</feature>
<keyword evidence="1" id="KW-0472">Membrane</keyword>
<evidence type="ECO:0000313" key="3">
    <source>
        <dbReference type="Proteomes" id="UP000315017"/>
    </source>
</evidence>
<gene>
    <name evidence="2" type="ORF">ETAA8_56990</name>
</gene>
<dbReference type="Pfam" id="PF07661">
    <property type="entry name" value="MORN_2"/>
    <property type="match status" value="2"/>
</dbReference>
<evidence type="ECO:0000313" key="2">
    <source>
        <dbReference type="EMBL" id="QDU30553.1"/>
    </source>
</evidence>
<dbReference type="AlphaFoldDB" id="A0A517YK11"/>
<dbReference type="Gene3D" id="1.25.10.10">
    <property type="entry name" value="Leucine-rich Repeat Variant"/>
    <property type="match status" value="1"/>
</dbReference>
<dbReference type="SUPFAM" id="SSF82185">
    <property type="entry name" value="Histone H3 K4-specific methyltransferase SET7/9 N-terminal domain"/>
    <property type="match status" value="2"/>
</dbReference>
<dbReference type="Gene3D" id="2.20.110.10">
    <property type="entry name" value="Histone H3 K4-specific methyltransferase SET7/9 N-terminal domain"/>
    <property type="match status" value="1"/>
</dbReference>
<dbReference type="RefSeq" id="WP_145096225.1">
    <property type="nucleotide sequence ID" value="NZ_CP036274.1"/>
</dbReference>
<dbReference type="InterPro" id="IPR016024">
    <property type="entry name" value="ARM-type_fold"/>
</dbReference>
<dbReference type="SUPFAM" id="SSF48371">
    <property type="entry name" value="ARM repeat"/>
    <property type="match status" value="1"/>
</dbReference>
<dbReference type="Proteomes" id="UP000315017">
    <property type="component" value="Chromosome"/>
</dbReference>
<name>A0A517YK11_9BACT</name>
<accession>A0A517YK11</accession>
<keyword evidence="1" id="KW-1133">Transmembrane helix</keyword>
<keyword evidence="3" id="KW-1185">Reference proteome</keyword>
<dbReference type="OrthoDB" id="247660at2"/>
<protein>
    <submittedName>
        <fullName evidence="2">MORN repeat variant</fullName>
    </submittedName>
</protein>
<dbReference type="Gene3D" id="3.90.930.1">
    <property type="match status" value="1"/>
</dbReference>
<organism evidence="2 3">
    <name type="scientific">Anatilimnocola aggregata</name>
    <dbReference type="NCBI Taxonomy" id="2528021"/>
    <lineage>
        <taxon>Bacteria</taxon>
        <taxon>Pseudomonadati</taxon>
        <taxon>Planctomycetota</taxon>
        <taxon>Planctomycetia</taxon>
        <taxon>Pirellulales</taxon>
        <taxon>Pirellulaceae</taxon>
        <taxon>Anatilimnocola</taxon>
    </lineage>
</organism>